<evidence type="ECO:0000256" key="8">
    <source>
        <dbReference type="ARBA" id="ARBA00029924"/>
    </source>
</evidence>
<dbReference type="AlphaFoldDB" id="A0A7C5AKN7"/>
<comment type="similarity">
    <text evidence="1 11">Belongs to the RNA polymerase subunit omega family.</text>
</comment>
<dbReference type="EC" id="2.7.7.6" evidence="2 11"/>
<dbReference type="HAMAP" id="MF_00366">
    <property type="entry name" value="RNApol_bact_RpoZ"/>
    <property type="match status" value="1"/>
</dbReference>
<proteinExistence type="inferred from homology"/>
<comment type="function">
    <text evidence="11">Promotes RNA polymerase assembly. Latches the N- and C-terminal regions of the beta' subunit thereby facilitating its interaction with the beta and alpha subunits.</text>
</comment>
<evidence type="ECO:0000313" key="13">
    <source>
        <dbReference type="EMBL" id="HGZ11028.1"/>
    </source>
</evidence>
<dbReference type="GO" id="GO:0006351">
    <property type="term" value="P:DNA-templated transcription"/>
    <property type="evidence" value="ECO:0007669"/>
    <property type="project" value="UniProtKB-UniRule"/>
</dbReference>
<feature type="compositionally biased region" description="Low complexity" evidence="12">
    <location>
        <begin position="79"/>
        <end position="89"/>
    </location>
</feature>
<dbReference type="PANTHER" id="PTHR34476">
    <property type="entry name" value="DNA-DIRECTED RNA POLYMERASE SUBUNIT OMEGA"/>
    <property type="match status" value="1"/>
</dbReference>
<keyword evidence="6 11" id="KW-0548">Nucleotidyltransferase</keyword>
<dbReference type="InterPro" id="IPR003716">
    <property type="entry name" value="DNA-dir_RNA_pol_omega"/>
</dbReference>
<protein>
    <recommendedName>
        <fullName evidence="3 11">DNA-directed RNA polymerase subunit omega</fullName>
        <shortName evidence="11">RNAP omega subunit</shortName>
        <ecNumber evidence="2 11">2.7.7.6</ecNumber>
    </recommendedName>
    <alternativeName>
        <fullName evidence="9 11">RNA polymerase omega subunit</fullName>
    </alternativeName>
    <alternativeName>
        <fullName evidence="8 11">Transcriptase subunit omega</fullName>
    </alternativeName>
</protein>
<dbReference type="Pfam" id="PF01192">
    <property type="entry name" value="RNA_pol_Rpb6"/>
    <property type="match status" value="1"/>
</dbReference>
<dbReference type="InterPro" id="IPR006110">
    <property type="entry name" value="Pol_omega/Rpo6/RPB6"/>
</dbReference>
<evidence type="ECO:0000256" key="1">
    <source>
        <dbReference type="ARBA" id="ARBA00006711"/>
    </source>
</evidence>
<evidence type="ECO:0000256" key="9">
    <source>
        <dbReference type="ARBA" id="ARBA00030998"/>
    </source>
</evidence>
<dbReference type="GO" id="GO:0003899">
    <property type="term" value="F:DNA-directed RNA polymerase activity"/>
    <property type="evidence" value="ECO:0007669"/>
    <property type="project" value="UniProtKB-UniRule"/>
</dbReference>
<evidence type="ECO:0000256" key="4">
    <source>
        <dbReference type="ARBA" id="ARBA00022478"/>
    </source>
</evidence>
<sequence length="89" mass="9566">MARVTIEDCLRRVPNRFALIHLVAKRVRQFYKGAPPLVKADNKEIVVALREIAAGKLVPTTPLPALPEKAFGGKGTEGSGSKELGESVS</sequence>
<dbReference type="SMART" id="SM01409">
    <property type="entry name" value="RNA_pol_Rpb6"/>
    <property type="match status" value="1"/>
</dbReference>
<evidence type="ECO:0000256" key="5">
    <source>
        <dbReference type="ARBA" id="ARBA00022679"/>
    </source>
</evidence>
<dbReference type="PANTHER" id="PTHR34476:SF1">
    <property type="entry name" value="DNA-DIRECTED RNA POLYMERASE SUBUNIT OMEGA"/>
    <property type="match status" value="1"/>
</dbReference>
<comment type="caution">
    <text evidence="13">The sequence shown here is derived from an EMBL/GenBank/DDBJ whole genome shotgun (WGS) entry which is preliminary data.</text>
</comment>
<keyword evidence="4 11" id="KW-0240">DNA-directed RNA polymerase</keyword>
<dbReference type="GO" id="GO:0000428">
    <property type="term" value="C:DNA-directed RNA polymerase complex"/>
    <property type="evidence" value="ECO:0007669"/>
    <property type="project" value="UniProtKB-KW"/>
</dbReference>
<evidence type="ECO:0000256" key="12">
    <source>
        <dbReference type="SAM" id="MobiDB-lite"/>
    </source>
</evidence>
<organism evidence="13">
    <name type="scientific">Desulfobacca acetoxidans</name>
    <dbReference type="NCBI Taxonomy" id="60893"/>
    <lineage>
        <taxon>Bacteria</taxon>
        <taxon>Pseudomonadati</taxon>
        <taxon>Thermodesulfobacteriota</taxon>
        <taxon>Desulfobaccia</taxon>
        <taxon>Desulfobaccales</taxon>
        <taxon>Desulfobaccaceae</taxon>
        <taxon>Desulfobacca</taxon>
    </lineage>
</organism>
<evidence type="ECO:0000256" key="11">
    <source>
        <dbReference type="HAMAP-Rule" id="MF_00366"/>
    </source>
</evidence>
<dbReference type="NCBIfam" id="TIGR00690">
    <property type="entry name" value="rpoZ"/>
    <property type="match status" value="1"/>
</dbReference>
<comment type="subunit">
    <text evidence="11">The RNAP catalytic core consists of 2 alpha, 1 beta, 1 beta' and 1 omega subunit. When a sigma factor is associated with the core the holoenzyme is formed, which can initiate transcription.</text>
</comment>
<name>A0A7C5AKN7_9BACT</name>
<evidence type="ECO:0000256" key="7">
    <source>
        <dbReference type="ARBA" id="ARBA00023163"/>
    </source>
</evidence>
<gene>
    <name evidence="11" type="primary">rpoZ</name>
    <name evidence="13" type="ORF">ENW48_02265</name>
</gene>
<feature type="region of interest" description="Disordered" evidence="12">
    <location>
        <begin position="66"/>
        <end position="89"/>
    </location>
</feature>
<dbReference type="InterPro" id="IPR036161">
    <property type="entry name" value="RPB6/omega-like_sf"/>
</dbReference>
<dbReference type="SUPFAM" id="SSF63562">
    <property type="entry name" value="RPB6/omega subunit-like"/>
    <property type="match status" value="1"/>
</dbReference>
<accession>A0A7C5AKN7</accession>
<reference evidence="13" key="1">
    <citation type="journal article" date="2020" name="mSystems">
        <title>Genome- and Community-Level Interaction Insights into Carbon Utilization and Element Cycling Functions of Hydrothermarchaeota in Hydrothermal Sediment.</title>
        <authorList>
            <person name="Zhou Z."/>
            <person name="Liu Y."/>
            <person name="Xu W."/>
            <person name="Pan J."/>
            <person name="Luo Z.H."/>
            <person name="Li M."/>
        </authorList>
    </citation>
    <scope>NUCLEOTIDE SEQUENCE [LARGE SCALE GENOMIC DNA]</scope>
    <source>
        <strain evidence="13">SpSt-853</strain>
    </source>
</reference>
<dbReference type="GO" id="GO:0003677">
    <property type="term" value="F:DNA binding"/>
    <property type="evidence" value="ECO:0007669"/>
    <property type="project" value="UniProtKB-UniRule"/>
</dbReference>
<dbReference type="EMBL" id="DTKJ01000016">
    <property type="protein sequence ID" value="HGZ11028.1"/>
    <property type="molecule type" value="Genomic_DNA"/>
</dbReference>
<evidence type="ECO:0000256" key="6">
    <source>
        <dbReference type="ARBA" id="ARBA00022695"/>
    </source>
</evidence>
<comment type="catalytic activity">
    <reaction evidence="10 11">
        <text>RNA(n) + a ribonucleoside 5'-triphosphate = RNA(n+1) + diphosphate</text>
        <dbReference type="Rhea" id="RHEA:21248"/>
        <dbReference type="Rhea" id="RHEA-COMP:14527"/>
        <dbReference type="Rhea" id="RHEA-COMP:17342"/>
        <dbReference type="ChEBI" id="CHEBI:33019"/>
        <dbReference type="ChEBI" id="CHEBI:61557"/>
        <dbReference type="ChEBI" id="CHEBI:140395"/>
        <dbReference type="EC" id="2.7.7.6"/>
    </reaction>
</comment>
<keyword evidence="5 11" id="KW-0808">Transferase</keyword>
<evidence type="ECO:0000256" key="2">
    <source>
        <dbReference type="ARBA" id="ARBA00012418"/>
    </source>
</evidence>
<dbReference type="Gene3D" id="3.90.940.10">
    <property type="match status" value="1"/>
</dbReference>
<evidence type="ECO:0000256" key="10">
    <source>
        <dbReference type="ARBA" id="ARBA00048552"/>
    </source>
</evidence>
<keyword evidence="7 11" id="KW-0804">Transcription</keyword>
<evidence type="ECO:0000256" key="3">
    <source>
        <dbReference type="ARBA" id="ARBA00013725"/>
    </source>
</evidence>